<evidence type="ECO:0000256" key="8">
    <source>
        <dbReference type="ARBA" id="ARBA00037937"/>
    </source>
</evidence>
<dbReference type="InterPro" id="IPR022781">
    <property type="entry name" value="Flagellar_biosynth_FliO"/>
</dbReference>
<keyword evidence="4" id="KW-0812">Transmembrane</keyword>
<dbReference type="EMBL" id="FXUI01000009">
    <property type="protein sequence ID" value="SMP76239.1"/>
    <property type="molecule type" value="Genomic_DNA"/>
</dbReference>
<evidence type="ECO:0000313" key="11">
    <source>
        <dbReference type="Proteomes" id="UP001157910"/>
    </source>
</evidence>
<keyword evidence="10" id="KW-0969">Cilium</keyword>
<keyword evidence="7" id="KW-0975">Bacterial flagellum</keyword>
<comment type="subcellular location">
    <subcellularLocation>
        <location evidence="1">Bacterial flagellum basal body</location>
    </subcellularLocation>
    <subcellularLocation>
        <location evidence="2">Cell membrane</location>
    </subcellularLocation>
</comment>
<evidence type="ECO:0000256" key="4">
    <source>
        <dbReference type="ARBA" id="ARBA00022692"/>
    </source>
</evidence>
<reference evidence="10 11" key="1">
    <citation type="submission" date="2017-05" db="EMBL/GenBank/DDBJ databases">
        <authorList>
            <person name="Varghese N."/>
            <person name="Submissions S."/>
        </authorList>
    </citation>
    <scope>NUCLEOTIDE SEQUENCE [LARGE SCALE GENOMIC DNA]</scope>
    <source>
        <strain evidence="10 11">SM16</strain>
    </source>
</reference>
<evidence type="ECO:0000256" key="9">
    <source>
        <dbReference type="SAM" id="MobiDB-lite"/>
    </source>
</evidence>
<evidence type="ECO:0000256" key="3">
    <source>
        <dbReference type="ARBA" id="ARBA00022475"/>
    </source>
</evidence>
<dbReference type="InterPro" id="IPR052205">
    <property type="entry name" value="FliO/MopB"/>
</dbReference>
<keyword evidence="10" id="KW-0282">Flagellum</keyword>
<evidence type="ECO:0000313" key="10">
    <source>
        <dbReference type="EMBL" id="SMP76239.1"/>
    </source>
</evidence>
<evidence type="ECO:0000256" key="1">
    <source>
        <dbReference type="ARBA" id="ARBA00004117"/>
    </source>
</evidence>
<dbReference type="PANTHER" id="PTHR38766">
    <property type="entry name" value="FLAGELLAR PROTEIN FLIO"/>
    <property type="match status" value="1"/>
</dbReference>
<keyword evidence="5" id="KW-1133">Transmembrane helix</keyword>
<keyword evidence="10" id="KW-0966">Cell projection</keyword>
<evidence type="ECO:0000256" key="2">
    <source>
        <dbReference type="ARBA" id="ARBA00004236"/>
    </source>
</evidence>
<keyword evidence="3" id="KW-1003">Cell membrane</keyword>
<comment type="caution">
    <text evidence="10">The sequence shown here is derived from an EMBL/GenBank/DDBJ whole genome shotgun (WGS) entry which is preliminary data.</text>
</comment>
<feature type="region of interest" description="Disordered" evidence="9">
    <location>
        <begin position="98"/>
        <end position="124"/>
    </location>
</feature>
<protein>
    <submittedName>
        <fullName evidence="10">Flagellar biogenesis protein FliO</fullName>
    </submittedName>
</protein>
<dbReference type="Pfam" id="PF04347">
    <property type="entry name" value="FliO"/>
    <property type="match status" value="1"/>
</dbReference>
<proteinExistence type="inferred from homology"/>
<feature type="compositionally biased region" description="Pro residues" evidence="9">
    <location>
        <begin position="105"/>
        <end position="121"/>
    </location>
</feature>
<keyword evidence="11" id="KW-1185">Reference proteome</keyword>
<organism evidence="10 11">
    <name type="scientific">Novosphingobium panipatense</name>
    <dbReference type="NCBI Taxonomy" id="428991"/>
    <lineage>
        <taxon>Bacteria</taxon>
        <taxon>Pseudomonadati</taxon>
        <taxon>Pseudomonadota</taxon>
        <taxon>Alphaproteobacteria</taxon>
        <taxon>Sphingomonadales</taxon>
        <taxon>Sphingomonadaceae</taxon>
        <taxon>Novosphingobium</taxon>
    </lineage>
</organism>
<evidence type="ECO:0000256" key="5">
    <source>
        <dbReference type="ARBA" id="ARBA00022989"/>
    </source>
</evidence>
<sequence length="156" mass="17172">MDALSLLRMLGALLLVLGLLAAALWTVRRYDLTLPQAWLGRLAGPASDKRLHVVERLAIDQKRSLLLVRRDETEFSLVIGPEGVTVLETGMKVKRIGDAAAPHPVETPQPQSRPAPLPEPPNSFAERIPVLPEVWFTQDGNMADLSRSTRAGPDFH</sequence>
<dbReference type="RefSeq" id="WP_103728705.1">
    <property type="nucleotide sequence ID" value="NZ_FXUI01000009.1"/>
</dbReference>
<gene>
    <name evidence="10" type="ORF">SAMN06296065_10978</name>
</gene>
<comment type="similarity">
    <text evidence="8">Belongs to the FliO/MopB family.</text>
</comment>
<evidence type="ECO:0000256" key="6">
    <source>
        <dbReference type="ARBA" id="ARBA00023136"/>
    </source>
</evidence>
<evidence type="ECO:0000256" key="7">
    <source>
        <dbReference type="ARBA" id="ARBA00023143"/>
    </source>
</evidence>
<name>A0ABY1QPB2_9SPHN</name>
<dbReference type="PANTHER" id="PTHR38766:SF1">
    <property type="entry name" value="FLAGELLAR PROTEIN FLIO"/>
    <property type="match status" value="1"/>
</dbReference>
<dbReference type="Proteomes" id="UP001157910">
    <property type="component" value="Unassembled WGS sequence"/>
</dbReference>
<keyword evidence="6" id="KW-0472">Membrane</keyword>
<accession>A0ABY1QPB2</accession>